<organism evidence="2">
    <name type="scientific">Oryza barthii</name>
    <dbReference type="NCBI Taxonomy" id="65489"/>
    <lineage>
        <taxon>Eukaryota</taxon>
        <taxon>Viridiplantae</taxon>
        <taxon>Streptophyta</taxon>
        <taxon>Embryophyta</taxon>
        <taxon>Tracheophyta</taxon>
        <taxon>Spermatophyta</taxon>
        <taxon>Magnoliopsida</taxon>
        <taxon>Liliopsida</taxon>
        <taxon>Poales</taxon>
        <taxon>Poaceae</taxon>
        <taxon>BOP clade</taxon>
        <taxon>Oryzoideae</taxon>
        <taxon>Oryzeae</taxon>
        <taxon>Oryzinae</taxon>
        <taxon>Oryza</taxon>
    </lineage>
</organism>
<dbReference type="Proteomes" id="UP000026960">
    <property type="component" value="Chromosome 4"/>
</dbReference>
<name>A0A0D3FVP7_9ORYZ</name>
<dbReference type="EnsemblPlants" id="OBART04G12120.1">
    <property type="protein sequence ID" value="OBART04G12120.1"/>
    <property type="gene ID" value="OBART04G12120"/>
</dbReference>
<sequence length="77" mass="8543">MTSHKHPYLNRNQRQRRTLGHQLLQQAEASALPLAFPTTRTRSGQRRGGNRKEGEDSAGNEEVATADVKPNSCFTPA</sequence>
<dbReference type="Gramene" id="OBART04G12120.1">
    <property type="protein sequence ID" value="OBART04G12120.1"/>
    <property type="gene ID" value="OBART04G12120"/>
</dbReference>
<reference evidence="2" key="2">
    <citation type="submission" date="2015-03" db="UniProtKB">
        <authorList>
            <consortium name="EnsemblPlants"/>
        </authorList>
    </citation>
    <scope>IDENTIFICATION</scope>
</reference>
<reference evidence="2" key="1">
    <citation type="journal article" date="2009" name="Rice">
        <title>De Novo Next Generation Sequencing of Plant Genomes.</title>
        <authorList>
            <person name="Rounsley S."/>
            <person name="Marri P.R."/>
            <person name="Yu Y."/>
            <person name="He R."/>
            <person name="Sisneros N."/>
            <person name="Goicoechea J.L."/>
            <person name="Lee S.J."/>
            <person name="Angelova A."/>
            <person name="Kudrna D."/>
            <person name="Luo M."/>
            <person name="Affourtit J."/>
            <person name="Desany B."/>
            <person name="Knight J."/>
            <person name="Niazi F."/>
            <person name="Egholm M."/>
            <person name="Wing R.A."/>
        </authorList>
    </citation>
    <scope>NUCLEOTIDE SEQUENCE [LARGE SCALE GENOMIC DNA]</scope>
    <source>
        <strain evidence="2">cv. IRGC 105608</strain>
    </source>
</reference>
<protein>
    <submittedName>
        <fullName evidence="2">Uncharacterized protein</fullName>
    </submittedName>
</protein>
<evidence type="ECO:0000256" key="1">
    <source>
        <dbReference type="SAM" id="MobiDB-lite"/>
    </source>
</evidence>
<proteinExistence type="predicted"/>
<dbReference type="HOGENOM" id="CLU_2642012_0_0_1"/>
<dbReference type="PaxDb" id="65489-OBART04G12120.1"/>
<feature type="compositionally biased region" description="Basic residues" evidence="1">
    <location>
        <begin position="1"/>
        <end position="19"/>
    </location>
</feature>
<evidence type="ECO:0000313" key="2">
    <source>
        <dbReference type="EnsemblPlants" id="OBART04G12120.1"/>
    </source>
</evidence>
<feature type="region of interest" description="Disordered" evidence="1">
    <location>
        <begin position="1"/>
        <end position="77"/>
    </location>
</feature>
<evidence type="ECO:0000313" key="3">
    <source>
        <dbReference type="Proteomes" id="UP000026960"/>
    </source>
</evidence>
<dbReference type="AlphaFoldDB" id="A0A0D3FVP7"/>
<accession>A0A0D3FVP7</accession>
<keyword evidence="3" id="KW-1185">Reference proteome</keyword>